<evidence type="ECO:0000256" key="7">
    <source>
        <dbReference type="ARBA" id="ARBA00022840"/>
    </source>
</evidence>
<feature type="domain" description="Lon N-terminal" evidence="14">
    <location>
        <begin position="17"/>
        <end position="212"/>
    </location>
</feature>
<comment type="caution">
    <text evidence="15">The sequence shown here is derived from an EMBL/GenBank/DDBJ whole genome shotgun (WGS) entry which is preliminary data.</text>
</comment>
<keyword evidence="5 9" id="KW-0378">Hydrolase</keyword>
<dbReference type="Gene3D" id="3.30.230.10">
    <property type="match status" value="1"/>
</dbReference>
<dbReference type="InterPro" id="IPR027065">
    <property type="entry name" value="Lon_Prtase"/>
</dbReference>
<keyword evidence="7 9" id="KW-0067">ATP-binding</keyword>
<dbReference type="SUPFAM" id="SSF54211">
    <property type="entry name" value="Ribosomal protein S5 domain 2-like"/>
    <property type="match status" value="1"/>
</dbReference>
<gene>
    <name evidence="9" type="primary">lon</name>
    <name evidence="15" type="ORF">JOC73_001767</name>
</gene>
<dbReference type="InterPro" id="IPR027417">
    <property type="entry name" value="P-loop_NTPase"/>
</dbReference>
<evidence type="ECO:0000256" key="6">
    <source>
        <dbReference type="ARBA" id="ARBA00022825"/>
    </source>
</evidence>
<feature type="coiled-coil region" evidence="12">
    <location>
        <begin position="198"/>
        <end position="235"/>
    </location>
</feature>
<dbReference type="InterPro" id="IPR027543">
    <property type="entry name" value="Lon_bac"/>
</dbReference>
<evidence type="ECO:0000256" key="9">
    <source>
        <dbReference type="HAMAP-Rule" id="MF_01973"/>
    </source>
</evidence>
<evidence type="ECO:0000259" key="13">
    <source>
        <dbReference type="PROSITE" id="PS51786"/>
    </source>
</evidence>
<dbReference type="Gene3D" id="3.40.50.300">
    <property type="entry name" value="P-loop containing nucleotide triphosphate hydrolases"/>
    <property type="match status" value="1"/>
</dbReference>
<dbReference type="RefSeq" id="WP_204402128.1">
    <property type="nucleotide sequence ID" value="NZ_JAFBEE010000010.1"/>
</dbReference>
<keyword evidence="6 9" id="KW-0720">Serine protease</keyword>
<dbReference type="Pfam" id="PF22667">
    <property type="entry name" value="Lon_lid"/>
    <property type="match status" value="1"/>
</dbReference>
<organism evidence="15 16">
    <name type="scientific">Alkaliphilus hydrothermalis</name>
    <dbReference type="NCBI Taxonomy" id="1482730"/>
    <lineage>
        <taxon>Bacteria</taxon>
        <taxon>Bacillati</taxon>
        <taxon>Bacillota</taxon>
        <taxon>Clostridia</taxon>
        <taxon>Peptostreptococcales</taxon>
        <taxon>Natronincolaceae</taxon>
        <taxon>Alkaliphilus</taxon>
    </lineage>
</organism>
<feature type="binding site" evidence="9">
    <location>
        <begin position="364"/>
        <end position="371"/>
    </location>
    <ligand>
        <name>ATP</name>
        <dbReference type="ChEBI" id="CHEBI:30616"/>
    </ligand>
</feature>
<comment type="catalytic activity">
    <reaction evidence="9 10 11">
        <text>Hydrolysis of proteins in presence of ATP.</text>
        <dbReference type="EC" id="3.4.21.53"/>
    </reaction>
</comment>
<comment type="subcellular location">
    <subcellularLocation>
        <location evidence="1 9 10">Cytoplasm</location>
    </subcellularLocation>
</comment>
<dbReference type="PROSITE" id="PS51786">
    <property type="entry name" value="LON_PROTEOLYTIC"/>
    <property type="match status" value="1"/>
</dbReference>
<dbReference type="EC" id="3.4.21.53" evidence="9 10"/>
<keyword evidence="16" id="KW-1185">Reference proteome</keyword>
<evidence type="ECO:0000313" key="16">
    <source>
        <dbReference type="Proteomes" id="UP001314796"/>
    </source>
</evidence>
<dbReference type="Pfam" id="PF02190">
    <property type="entry name" value="LON_substr_bdg"/>
    <property type="match status" value="1"/>
</dbReference>
<dbReference type="InterPro" id="IPR008269">
    <property type="entry name" value="Lon_proteolytic"/>
</dbReference>
<evidence type="ECO:0000256" key="4">
    <source>
        <dbReference type="ARBA" id="ARBA00022741"/>
    </source>
</evidence>
<dbReference type="NCBIfam" id="TIGR00763">
    <property type="entry name" value="lon"/>
    <property type="match status" value="1"/>
</dbReference>
<comment type="induction">
    <text evidence="9">By heat shock.</text>
</comment>
<keyword evidence="12" id="KW-0175">Coiled coil</keyword>
<feature type="active site" evidence="9 11">
    <location>
        <position position="687"/>
    </location>
</feature>
<evidence type="ECO:0000256" key="1">
    <source>
        <dbReference type="ARBA" id="ARBA00004496"/>
    </source>
</evidence>
<protein>
    <recommendedName>
        <fullName evidence="9 10">Lon protease</fullName>
        <ecNumber evidence="9 10">3.4.21.53</ecNumber>
    </recommendedName>
    <alternativeName>
        <fullName evidence="9">ATP-dependent protease La</fullName>
    </alternativeName>
</protein>
<dbReference type="SUPFAM" id="SSF52540">
    <property type="entry name" value="P-loop containing nucleoside triphosphate hydrolases"/>
    <property type="match status" value="1"/>
</dbReference>
<comment type="function">
    <text evidence="9">ATP-dependent serine protease that mediates the selective degradation of mutant and abnormal proteins as well as certain short-lived regulatory proteins. Required for cellular homeostasis and for survival from DNA damage and developmental changes induced by stress. Degrades polypeptides processively to yield small peptide fragments that are 5 to 10 amino acids long. Binds to DNA in a double-stranded, site-specific manner.</text>
</comment>
<dbReference type="Gene3D" id="1.20.5.5270">
    <property type="match status" value="1"/>
</dbReference>
<dbReference type="InterPro" id="IPR004815">
    <property type="entry name" value="Lon_bac/euk-typ"/>
</dbReference>
<dbReference type="Pfam" id="PF00004">
    <property type="entry name" value="AAA"/>
    <property type="match status" value="1"/>
</dbReference>
<dbReference type="EMBL" id="JAFBEE010000010">
    <property type="protein sequence ID" value="MBM7615205.1"/>
    <property type="molecule type" value="Genomic_DNA"/>
</dbReference>
<comment type="similarity">
    <text evidence="9 10 11">Belongs to the peptidase S16 family.</text>
</comment>
<evidence type="ECO:0000256" key="11">
    <source>
        <dbReference type="PROSITE-ProRule" id="PRU01122"/>
    </source>
</evidence>
<dbReference type="InterPro" id="IPR003959">
    <property type="entry name" value="ATPase_AAA_core"/>
</dbReference>
<dbReference type="GO" id="GO:0006508">
    <property type="term" value="P:proteolysis"/>
    <property type="evidence" value="ECO:0007669"/>
    <property type="project" value="UniProtKB-KW"/>
</dbReference>
<comment type="subunit">
    <text evidence="9 10">Homohexamer. Organized in a ring with a central cavity.</text>
</comment>
<keyword evidence="4 9" id="KW-0547">Nucleotide-binding</keyword>
<dbReference type="InterPro" id="IPR054594">
    <property type="entry name" value="Lon_lid"/>
</dbReference>
<keyword evidence="3 9" id="KW-0645">Protease</keyword>
<dbReference type="PANTHER" id="PTHR10046">
    <property type="entry name" value="ATP DEPENDENT LON PROTEASE FAMILY MEMBER"/>
    <property type="match status" value="1"/>
</dbReference>
<evidence type="ECO:0000256" key="12">
    <source>
        <dbReference type="SAM" id="Coils"/>
    </source>
</evidence>
<dbReference type="Gene3D" id="2.30.130.40">
    <property type="entry name" value="LON domain-like"/>
    <property type="match status" value="1"/>
</dbReference>
<dbReference type="InterPro" id="IPR014721">
    <property type="entry name" value="Ribsml_uS5_D2-typ_fold_subgr"/>
</dbReference>
<proteinExistence type="evidence at transcript level"/>
<dbReference type="InterPro" id="IPR015947">
    <property type="entry name" value="PUA-like_sf"/>
</dbReference>
<keyword evidence="2 9" id="KW-0963">Cytoplasm</keyword>
<dbReference type="PRINTS" id="PR00830">
    <property type="entry name" value="ENDOLAPTASE"/>
</dbReference>
<dbReference type="GO" id="GO:0004252">
    <property type="term" value="F:serine-type endopeptidase activity"/>
    <property type="evidence" value="ECO:0007669"/>
    <property type="project" value="UniProtKB-EC"/>
</dbReference>
<evidence type="ECO:0000256" key="10">
    <source>
        <dbReference type="PIRNR" id="PIRNR001174"/>
    </source>
</evidence>
<dbReference type="SMART" id="SM00382">
    <property type="entry name" value="AAA"/>
    <property type="match status" value="1"/>
</dbReference>
<dbReference type="PROSITE" id="PS51787">
    <property type="entry name" value="LON_N"/>
    <property type="match status" value="1"/>
</dbReference>
<dbReference type="InterPro" id="IPR020568">
    <property type="entry name" value="Ribosomal_Su5_D2-typ_SF"/>
</dbReference>
<evidence type="ECO:0000313" key="15">
    <source>
        <dbReference type="EMBL" id="MBM7615205.1"/>
    </source>
</evidence>
<feature type="active site" evidence="9 11">
    <location>
        <position position="730"/>
    </location>
</feature>
<evidence type="ECO:0000256" key="3">
    <source>
        <dbReference type="ARBA" id="ARBA00022670"/>
    </source>
</evidence>
<dbReference type="Pfam" id="PF05362">
    <property type="entry name" value="Lon_C"/>
    <property type="match status" value="1"/>
</dbReference>
<dbReference type="SUPFAM" id="SSF88697">
    <property type="entry name" value="PUA domain-like"/>
    <property type="match status" value="1"/>
</dbReference>
<dbReference type="PIRSF" id="PIRSF001174">
    <property type="entry name" value="Lon_proteas"/>
    <property type="match status" value="1"/>
</dbReference>
<dbReference type="InterPro" id="IPR003111">
    <property type="entry name" value="Lon_prtase_N"/>
</dbReference>
<evidence type="ECO:0000256" key="2">
    <source>
        <dbReference type="ARBA" id="ARBA00022490"/>
    </source>
</evidence>
<dbReference type="HAMAP" id="MF_01973">
    <property type="entry name" value="lon_bact"/>
    <property type="match status" value="1"/>
</dbReference>
<dbReference type="Gene3D" id="1.20.58.1480">
    <property type="match status" value="1"/>
</dbReference>
<evidence type="ECO:0000259" key="14">
    <source>
        <dbReference type="PROSITE" id="PS51787"/>
    </source>
</evidence>
<feature type="domain" description="Lon proteolytic" evidence="13">
    <location>
        <begin position="600"/>
        <end position="781"/>
    </location>
</feature>
<dbReference type="Proteomes" id="UP001314796">
    <property type="component" value="Unassembled WGS sequence"/>
</dbReference>
<dbReference type="SMART" id="SM00464">
    <property type="entry name" value="LON"/>
    <property type="match status" value="1"/>
</dbReference>
<dbReference type="CDD" id="cd19500">
    <property type="entry name" value="RecA-like_Lon"/>
    <property type="match status" value="1"/>
</dbReference>
<sequence length="787" mass="88966">MEDNKKIQEENQQTRKLPMIPLRGLTVFPYMVLHFDVGREKSVNALEEAMVNDQLIFLSAQKEAEVNDPSPDDFYQVGTISKIKQMLKLPGDTIRVLIEGINRARIKEIKQEGPYLLVEVEEEANPSELVGDKDVEALMRSVLDGFEQYIDLSNKVSGEILMTVSEIEMPGRLADTIGANLTLKQNQKQEILEAFEPKERLETLYRILLEEIEILEIEEKINNRVKKQINKVQKEYYLREQLKAIQKELGEDEGVVEEVDEFRQKLAKLKLPKEINEKVERELDRLLKLSPASAETGVIRNYVDWIVSLPWNKETKDKLDIKESAAILDEDHYGLEKVKDRILEYLAIRQLSKTMKGPILCLVGPPGVGKTSIAKSIARALNRKFVRMSLGGVRDEAEIRGHRRTYVGAIPGRIISSIRQVGTKNPVLLLDEIDKLASDFRGDPASALLEVLDPEQNSDFTDHFLEIPFNLSKVMFVTTANSLSTIPRPLLDRMEVIQIAGYTDEEKFNIATRYLLPKQIKAHGLKDENLRISENALRDIINHYTKESGVRNLERQIANVCRKAAKRMIEDKLKLVRINPSNLKRYLGRPIYRYEFANKRDEIGIVRGLAWTPVGGDTLSIEVTPMKGSGKLVLTGQLGDVMKESARAGISYIRSRAESLNIEDNFHTNKDIHIHIPEGAIPKDGPSAGTAMATAVISALTNIPVSKDVAMTGEITLRGRVLPIGGVKEKVLAARRAGITKVLLPMENEKDMEDIPESVKRKIEFVFVEHMDEVLEHALKRGETNEN</sequence>
<dbReference type="InterPro" id="IPR003593">
    <property type="entry name" value="AAA+_ATPase"/>
</dbReference>
<reference evidence="15 16" key="1">
    <citation type="submission" date="2021-01" db="EMBL/GenBank/DDBJ databases">
        <title>Genomic Encyclopedia of Type Strains, Phase IV (KMG-IV): sequencing the most valuable type-strain genomes for metagenomic binning, comparative biology and taxonomic classification.</title>
        <authorList>
            <person name="Goeker M."/>
        </authorList>
    </citation>
    <scope>NUCLEOTIDE SEQUENCE [LARGE SCALE GENOMIC DNA]</scope>
    <source>
        <strain evidence="15 16">DSM 25890</strain>
    </source>
</reference>
<evidence type="ECO:0000256" key="5">
    <source>
        <dbReference type="ARBA" id="ARBA00022801"/>
    </source>
</evidence>
<dbReference type="Gene3D" id="1.10.8.60">
    <property type="match status" value="1"/>
</dbReference>
<keyword evidence="8 9" id="KW-0346">Stress response</keyword>
<accession>A0ABS2NQJ0</accession>
<dbReference type="InterPro" id="IPR046336">
    <property type="entry name" value="Lon_prtase_N_sf"/>
</dbReference>
<name>A0ABS2NQJ0_9FIRM</name>
<dbReference type="NCBIfam" id="NF008053">
    <property type="entry name" value="PRK10787.1"/>
    <property type="match status" value="1"/>
</dbReference>
<evidence type="ECO:0000256" key="8">
    <source>
        <dbReference type="ARBA" id="ARBA00023016"/>
    </source>
</evidence>